<organism evidence="2">
    <name type="scientific">marine sediment metagenome</name>
    <dbReference type="NCBI Taxonomy" id="412755"/>
    <lineage>
        <taxon>unclassified sequences</taxon>
        <taxon>metagenomes</taxon>
        <taxon>ecological metagenomes</taxon>
    </lineage>
</organism>
<evidence type="ECO:0008006" key="3">
    <source>
        <dbReference type="Google" id="ProtNLM"/>
    </source>
</evidence>
<gene>
    <name evidence="2" type="ORF">S01H1_06321</name>
</gene>
<evidence type="ECO:0000256" key="1">
    <source>
        <dbReference type="ARBA" id="ARBA00022679"/>
    </source>
</evidence>
<dbReference type="InterPro" id="IPR050483">
    <property type="entry name" value="CoA-transferase_III_domain"/>
</dbReference>
<dbReference type="AlphaFoldDB" id="X0SWE4"/>
<evidence type="ECO:0000313" key="2">
    <source>
        <dbReference type="EMBL" id="GAF80252.1"/>
    </source>
</evidence>
<feature type="non-terminal residue" evidence="2">
    <location>
        <position position="133"/>
    </location>
</feature>
<dbReference type="GO" id="GO:0008410">
    <property type="term" value="F:CoA-transferase activity"/>
    <property type="evidence" value="ECO:0007669"/>
    <property type="project" value="TreeGrafter"/>
</dbReference>
<dbReference type="Gene3D" id="3.40.50.10540">
    <property type="entry name" value="Crotonobetainyl-coa:carnitine coa-transferase, domain 1"/>
    <property type="match status" value="1"/>
</dbReference>
<reference evidence="2" key="1">
    <citation type="journal article" date="2014" name="Front. Microbiol.">
        <title>High frequency of phylogenetically diverse reductive dehalogenase-homologous genes in deep subseafloor sedimentary metagenomes.</title>
        <authorList>
            <person name="Kawai M."/>
            <person name="Futagami T."/>
            <person name="Toyoda A."/>
            <person name="Takaki Y."/>
            <person name="Nishi S."/>
            <person name="Hori S."/>
            <person name="Arai W."/>
            <person name="Tsubouchi T."/>
            <person name="Morono Y."/>
            <person name="Uchiyama I."/>
            <person name="Ito T."/>
            <person name="Fujiyama A."/>
            <person name="Inagaki F."/>
            <person name="Takami H."/>
        </authorList>
    </citation>
    <scope>NUCLEOTIDE SEQUENCE</scope>
    <source>
        <strain evidence="2">Expedition CK06-06</strain>
    </source>
</reference>
<dbReference type="InterPro" id="IPR023606">
    <property type="entry name" value="CoA-Trfase_III_dom_1_sf"/>
</dbReference>
<dbReference type="PANTHER" id="PTHR48207:SF4">
    <property type="entry name" value="BLL6097 PROTEIN"/>
    <property type="match status" value="1"/>
</dbReference>
<comment type="caution">
    <text evidence="2">The sequence shown here is derived from an EMBL/GenBank/DDBJ whole genome shotgun (WGS) entry which is preliminary data.</text>
</comment>
<proteinExistence type="predicted"/>
<dbReference type="InterPro" id="IPR003673">
    <property type="entry name" value="CoA-Trfase_fam_III"/>
</dbReference>
<dbReference type="EMBL" id="BARS01003270">
    <property type="protein sequence ID" value="GAF80252.1"/>
    <property type="molecule type" value="Genomic_DNA"/>
</dbReference>
<dbReference type="Pfam" id="PF02515">
    <property type="entry name" value="CoA_transf_3"/>
    <property type="match status" value="1"/>
</dbReference>
<sequence length="133" mass="14476">MASKALEGVKVAALIQGITGPLTAATLASYGAQVLRIESRTRIEWHRQAGPFIGEVALPDRSALYLIMNPGSYGITINLKHPRAIEVMTRIIKWVDVVVENFAGGVMKRIGLGYEDLKKIKPDIIMLSAAIYG</sequence>
<protein>
    <recommendedName>
        <fullName evidence="3">CoA transferase</fullName>
    </recommendedName>
</protein>
<keyword evidence="1" id="KW-0808">Transferase</keyword>
<accession>X0SWE4</accession>
<dbReference type="SUPFAM" id="SSF89796">
    <property type="entry name" value="CoA-transferase family III (CaiB/BaiF)"/>
    <property type="match status" value="1"/>
</dbReference>
<dbReference type="PANTHER" id="PTHR48207">
    <property type="entry name" value="SUCCINATE--HYDROXYMETHYLGLUTARATE COA-TRANSFERASE"/>
    <property type="match status" value="1"/>
</dbReference>
<name>X0SWE4_9ZZZZ</name>